<dbReference type="GO" id="GO:0006281">
    <property type="term" value="P:DNA repair"/>
    <property type="evidence" value="ECO:0007669"/>
    <property type="project" value="TreeGrafter"/>
</dbReference>
<dbReference type="AlphaFoldDB" id="A0A914YE73"/>
<dbReference type="InterPro" id="IPR000380">
    <property type="entry name" value="Topo_IA"/>
</dbReference>
<evidence type="ECO:0000313" key="4">
    <source>
        <dbReference type="WBParaSite" id="PSU_v2.g17737.t1"/>
    </source>
</evidence>
<dbReference type="WBParaSite" id="PSU_v2.g17737.t1">
    <property type="protein sequence ID" value="PSU_v2.g17737.t1"/>
    <property type="gene ID" value="PSU_v2.g17737"/>
</dbReference>
<comment type="function">
    <text evidence="1">Introduces a single-strand break via transesterification at a target site in duplex DNA. Releases the supercoiling and torsional tension of DNA introduced during the DNA replication and transcription by transiently cleaving and rejoining one strand of the DNA duplex. The scissile phosphodiester is attacked by the catalytic tyrosine of the enzyme, resulting in the formation of a DNA-(5'-phosphotyrosyl)-enzyme intermediate and the expulsion of a 3'-OH DNA strand.</text>
</comment>
<dbReference type="SUPFAM" id="SSF56712">
    <property type="entry name" value="Prokaryotic type I DNA topoisomerase"/>
    <property type="match status" value="1"/>
</dbReference>
<reference evidence="4" key="1">
    <citation type="submission" date="2022-11" db="UniProtKB">
        <authorList>
            <consortium name="WormBaseParasite"/>
        </authorList>
    </citation>
    <scope>IDENTIFICATION</scope>
</reference>
<dbReference type="GO" id="GO:0003917">
    <property type="term" value="F:DNA topoisomerase type I (single strand cut, ATP-independent) activity"/>
    <property type="evidence" value="ECO:0007669"/>
    <property type="project" value="UniProtKB-EC"/>
</dbReference>
<feature type="domain" description="Toprim" evidence="2">
    <location>
        <begin position="57"/>
        <end position="137"/>
    </location>
</feature>
<dbReference type="Proteomes" id="UP000887577">
    <property type="component" value="Unplaced"/>
</dbReference>
<dbReference type="GO" id="GO:0003677">
    <property type="term" value="F:DNA binding"/>
    <property type="evidence" value="ECO:0007669"/>
    <property type="project" value="UniProtKB-KW"/>
</dbReference>
<dbReference type="EC" id="5.6.2.1" evidence="1"/>
<sequence length="150" mass="17103">MIAEKDTMAHEVVKNLSVNNNYHMKRIPMSRINDNVLVKGYQFTRNMFGKHANIWMTSTFGHLNGQTFPSAVDEHVSEEILYAKIIDVSCNKKVSFAGELSKKLGKNCDAVILLLDNDEEGEAITFEVIDYLKDYINMPPSGNFMDAFYR</sequence>
<comment type="similarity">
    <text evidence="1">Belongs to the type IA topoisomerase family.</text>
</comment>
<comment type="catalytic activity">
    <reaction evidence="1">
        <text>ATP-independent breakage of single-stranded DNA, followed by passage and rejoining.</text>
        <dbReference type="EC" id="5.6.2.1"/>
    </reaction>
</comment>
<keyword evidence="1" id="KW-0799">Topoisomerase</keyword>
<proteinExistence type="inferred from homology"/>
<dbReference type="Gene3D" id="3.40.50.140">
    <property type="match status" value="1"/>
</dbReference>
<protein>
    <recommendedName>
        <fullName evidence="1">DNA topoisomerase</fullName>
        <ecNumber evidence="1">5.6.2.1</ecNumber>
    </recommendedName>
</protein>
<dbReference type="Pfam" id="PF01751">
    <property type="entry name" value="Toprim"/>
    <property type="match status" value="1"/>
</dbReference>
<keyword evidence="1" id="KW-0238">DNA-binding</keyword>
<name>A0A914YE73_9BILA</name>
<dbReference type="PANTHER" id="PTHR11390">
    <property type="entry name" value="PROKARYOTIC DNA TOPOISOMERASE"/>
    <property type="match status" value="1"/>
</dbReference>
<evidence type="ECO:0000259" key="2">
    <source>
        <dbReference type="Pfam" id="PF01751"/>
    </source>
</evidence>
<dbReference type="CDD" id="cd00188">
    <property type="entry name" value="TOPRIM"/>
    <property type="match status" value="1"/>
</dbReference>
<dbReference type="PANTHER" id="PTHR11390:SF21">
    <property type="entry name" value="DNA TOPOISOMERASE 3-ALPHA"/>
    <property type="match status" value="1"/>
</dbReference>
<keyword evidence="1" id="KW-0413">Isomerase</keyword>
<dbReference type="GO" id="GO:0006265">
    <property type="term" value="P:DNA topological change"/>
    <property type="evidence" value="ECO:0007669"/>
    <property type="project" value="InterPro"/>
</dbReference>
<keyword evidence="3" id="KW-1185">Reference proteome</keyword>
<accession>A0A914YE73</accession>
<dbReference type="InterPro" id="IPR023405">
    <property type="entry name" value="Topo_IA_core_domain"/>
</dbReference>
<evidence type="ECO:0000313" key="3">
    <source>
        <dbReference type="Proteomes" id="UP000887577"/>
    </source>
</evidence>
<organism evidence="3 4">
    <name type="scientific">Panagrolaimus superbus</name>
    <dbReference type="NCBI Taxonomy" id="310955"/>
    <lineage>
        <taxon>Eukaryota</taxon>
        <taxon>Metazoa</taxon>
        <taxon>Ecdysozoa</taxon>
        <taxon>Nematoda</taxon>
        <taxon>Chromadorea</taxon>
        <taxon>Rhabditida</taxon>
        <taxon>Tylenchina</taxon>
        <taxon>Panagrolaimomorpha</taxon>
        <taxon>Panagrolaimoidea</taxon>
        <taxon>Panagrolaimidae</taxon>
        <taxon>Panagrolaimus</taxon>
    </lineage>
</organism>
<evidence type="ECO:0000256" key="1">
    <source>
        <dbReference type="RuleBase" id="RU362092"/>
    </source>
</evidence>
<dbReference type="InterPro" id="IPR006171">
    <property type="entry name" value="TOPRIM_dom"/>
</dbReference>
<dbReference type="GO" id="GO:0006310">
    <property type="term" value="P:DNA recombination"/>
    <property type="evidence" value="ECO:0007669"/>
    <property type="project" value="TreeGrafter"/>
</dbReference>